<sequence length="508" mass="57587">MVVMGMSKSQEVPFTVDGNLRIVTVTKKTTCVDVIEKVCSKRRTNMAVFMNVVDTEKELHGKTKIFKVWRNNKTPKDVKFTIKAVHNDEEPLNDKLSTPSITMQSSGESMKNISDLSSYVRYQTKKVQLFKNDNTSDAADTVVIKGKNMWSHPLSNSMDAFLEKVDIDQLADLLSFCDKITQKKLQTENNKTRKLDVASLADILTSKRLSLKVNFTTTKKQPTRTTSTGTIESTDTGYHSLSSDTDKQETVTSRKTNYVKGKCVRKQLQTVLLDDDENGPRHSTPVAASRRQSRFRPDVDCTFTETLEEQDEFRGKNLIMQRFMNDQSETSTSAVFVSSPDAKRQKNDFQNMPVAGDAGNLWKIEASFDPFRSEEMFGGEAPRKTLRRESAFTNLKKCTPSTRFSLPAHAQISQSGPFDYSFNCSFPTMDEHQNVDFTRNFVNTETSNVITDVIRINTRDADDLLNSFMKSTRSYCDDDFNVTACENNILDANIYCVDECDYFSESRA</sequence>
<reference evidence="2" key="1">
    <citation type="journal article" date="2019" name="bioRxiv">
        <title>The Genome of the Zebra Mussel, Dreissena polymorpha: A Resource for Invasive Species Research.</title>
        <authorList>
            <person name="McCartney M.A."/>
            <person name="Auch B."/>
            <person name="Kono T."/>
            <person name="Mallez S."/>
            <person name="Zhang Y."/>
            <person name="Obille A."/>
            <person name="Becker A."/>
            <person name="Abrahante J.E."/>
            <person name="Garbe J."/>
            <person name="Badalamenti J.P."/>
            <person name="Herman A."/>
            <person name="Mangelson H."/>
            <person name="Liachko I."/>
            <person name="Sullivan S."/>
            <person name="Sone E.D."/>
            <person name="Koren S."/>
            <person name="Silverstein K.A.T."/>
            <person name="Beckman K.B."/>
            <person name="Gohl D.M."/>
        </authorList>
    </citation>
    <scope>NUCLEOTIDE SEQUENCE</scope>
    <source>
        <strain evidence="2">Duluth1</strain>
        <tissue evidence="2">Whole animal</tissue>
    </source>
</reference>
<dbReference type="AlphaFoldDB" id="A0A9D4KBD4"/>
<evidence type="ECO:0000313" key="2">
    <source>
        <dbReference type="EMBL" id="KAH3836511.1"/>
    </source>
</evidence>
<organism evidence="2 3">
    <name type="scientific">Dreissena polymorpha</name>
    <name type="common">Zebra mussel</name>
    <name type="synonym">Mytilus polymorpha</name>
    <dbReference type="NCBI Taxonomy" id="45954"/>
    <lineage>
        <taxon>Eukaryota</taxon>
        <taxon>Metazoa</taxon>
        <taxon>Spiralia</taxon>
        <taxon>Lophotrochozoa</taxon>
        <taxon>Mollusca</taxon>
        <taxon>Bivalvia</taxon>
        <taxon>Autobranchia</taxon>
        <taxon>Heteroconchia</taxon>
        <taxon>Euheterodonta</taxon>
        <taxon>Imparidentia</taxon>
        <taxon>Neoheterodontei</taxon>
        <taxon>Myida</taxon>
        <taxon>Dreissenoidea</taxon>
        <taxon>Dreissenidae</taxon>
        <taxon>Dreissena</taxon>
    </lineage>
</organism>
<reference evidence="2" key="2">
    <citation type="submission" date="2020-11" db="EMBL/GenBank/DDBJ databases">
        <authorList>
            <person name="McCartney M.A."/>
            <person name="Auch B."/>
            <person name="Kono T."/>
            <person name="Mallez S."/>
            <person name="Becker A."/>
            <person name="Gohl D.M."/>
            <person name="Silverstein K.A.T."/>
            <person name="Koren S."/>
            <person name="Bechman K.B."/>
            <person name="Herman A."/>
            <person name="Abrahante J.E."/>
            <person name="Garbe J."/>
        </authorList>
    </citation>
    <scope>NUCLEOTIDE SEQUENCE</scope>
    <source>
        <strain evidence="2">Duluth1</strain>
        <tissue evidence="2">Whole animal</tissue>
    </source>
</reference>
<proteinExistence type="predicted"/>
<accession>A0A9D4KBD4</accession>
<feature type="region of interest" description="Disordered" evidence="1">
    <location>
        <begin position="221"/>
        <end position="253"/>
    </location>
</feature>
<dbReference type="Proteomes" id="UP000828390">
    <property type="component" value="Unassembled WGS sequence"/>
</dbReference>
<protein>
    <submittedName>
        <fullName evidence="2">Uncharacterized protein</fullName>
    </submittedName>
</protein>
<evidence type="ECO:0000256" key="1">
    <source>
        <dbReference type="SAM" id="MobiDB-lite"/>
    </source>
</evidence>
<evidence type="ECO:0000313" key="3">
    <source>
        <dbReference type="Proteomes" id="UP000828390"/>
    </source>
</evidence>
<keyword evidence="3" id="KW-1185">Reference proteome</keyword>
<name>A0A9D4KBD4_DREPO</name>
<gene>
    <name evidence="2" type="ORF">DPMN_109882</name>
</gene>
<comment type="caution">
    <text evidence="2">The sequence shown here is derived from an EMBL/GenBank/DDBJ whole genome shotgun (WGS) entry which is preliminary data.</text>
</comment>
<dbReference type="EMBL" id="JAIWYP010000004">
    <property type="protein sequence ID" value="KAH3836511.1"/>
    <property type="molecule type" value="Genomic_DNA"/>
</dbReference>
<feature type="compositionally biased region" description="Low complexity" evidence="1">
    <location>
        <begin position="221"/>
        <end position="237"/>
    </location>
</feature>
<dbReference type="Gene3D" id="3.10.20.90">
    <property type="entry name" value="Phosphatidylinositol 3-kinase Catalytic Subunit, Chain A, domain 1"/>
    <property type="match status" value="1"/>
</dbReference>